<dbReference type="GO" id="GO:0008270">
    <property type="term" value="F:zinc ion binding"/>
    <property type="evidence" value="ECO:0007669"/>
    <property type="project" value="UniProtKB-UniRule"/>
</dbReference>
<dbReference type="SMART" id="SM00898">
    <property type="entry name" value="Fapy_DNA_glyco"/>
    <property type="match status" value="1"/>
</dbReference>
<dbReference type="NCBIfam" id="NF011386">
    <property type="entry name" value="PRK14811.1"/>
    <property type="match status" value="1"/>
</dbReference>
<reference evidence="18 19" key="1">
    <citation type="submission" date="2018-08" db="EMBL/GenBank/DDBJ databases">
        <title>Meiothermus luteus KCTC 52599 genome sequencing project.</title>
        <authorList>
            <person name="Da Costa M.S."/>
            <person name="Albuquerque L."/>
            <person name="Raposo P."/>
            <person name="Froufe H.J.C."/>
            <person name="Barroso C.S."/>
            <person name="Egas C."/>
        </authorList>
    </citation>
    <scope>NUCLEOTIDE SEQUENCE [LARGE SCALE GENOMIC DNA]</scope>
    <source>
        <strain evidence="18 19">KCTC 52599</strain>
    </source>
</reference>
<organism evidence="18 19">
    <name type="scientific">Meiothermus luteus</name>
    <dbReference type="NCBI Taxonomy" id="2026184"/>
    <lineage>
        <taxon>Bacteria</taxon>
        <taxon>Thermotogati</taxon>
        <taxon>Deinococcota</taxon>
        <taxon>Deinococci</taxon>
        <taxon>Thermales</taxon>
        <taxon>Thermaceae</taxon>
        <taxon>Meiothermus</taxon>
    </lineage>
</organism>
<dbReference type="Proteomes" id="UP000265800">
    <property type="component" value="Unassembled WGS sequence"/>
</dbReference>
<dbReference type="InterPro" id="IPR015886">
    <property type="entry name" value="H2TH_FPG"/>
</dbReference>
<feature type="active site" description="Proton donor; for beta-elimination activity" evidence="15">
    <location>
        <position position="53"/>
    </location>
</feature>
<keyword evidence="8 15" id="KW-0862">Zinc</keyword>
<dbReference type="HAMAP" id="MF_00103">
    <property type="entry name" value="Fapy_DNA_glycosyl"/>
    <property type="match status" value="1"/>
</dbReference>
<dbReference type="InterPro" id="IPR020629">
    <property type="entry name" value="FPG_Glyclase"/>
</dbReference>
<evidence type="ECO:0000256" key="5">
    <source>
        <dbReference type="ARBA" id="ARBA00022763"/>
    </source>
</evidence>
<dbReference type="GO" id="GO:0006284">
    <property type="term" value="P:base-excision repair"/>
    <property type="evidence" value="ECO:0007669"/>
    <property type="project" value="InterPro"/>
</dbReference>
<evidence type="ECO:0000256" key="7">
    <source>
        <dbReference type="ARBA" id="ARBA00022801"/>
    </source>
</evidence>
<dbReference type="InterPro" id="IPR010663">
    <property type="entry name" value="Znf_FPG/IleRS"/>
</dbReference>
<dbReference type="SUPFAM" id="SSF81624">
    <property type="entry name" value="N-terminal domain of MutM-like DNA repair proteins"/>
    <property type="match status" value="1"/>
</dbReference>
<keyword evidence="6 15" id="KW-0863">Zinc-finger</keyword>
<keyword evidence="4 15" id="KW-0479">Metal-binding</keyword>
<dbReference type="AlphaFoldDB" id="A0A399EJ32"/>
<keyword evidence="7 15" id="KW-0378">Hydrolase</keyword>
<keyword evidence="10 15" id="KW-0234">DNA repair</keyword>
<keyword evidence="11 15" id="KW-0456">Lyase</keyword>
<feature type="active site" description="Schiff-base intermediate with DNA" evidence="15">
    <location>
        <position position="2"/>
    </location>
</feature>
<dbReference type="SMART" id="SM01232">
    <property type="entry name" value="H2TH"/>
    <property type="match status" value="1"/>
</dbReference>
<keyword evidence="19" id="KW-1185">Reference proteome</keyword>
<dbReference type="PROSITE" id="PS51066">
    <property type="entry name" value="ZF_FPG_2"/>
    <property type="match status" value="1"/>
</dbReference>
<comment type="cofactor">
    <cofactor evidence="15">
        <name>Zn(2+)</name>
        <dbReference type="ChEBI" id="CHEBI:29105"/>
    </cofactor>
    <text evidence="15">Binds 1 zinc ion per subunit.</text>
</comment>
<gene>
    <name evidence="15 18" type="primary">mutM</name>
    <name evidence="15" type="synonym">fpg</name>
    <name evidence="18" type="ORF">Mlute_01804</name>
</gene>
<evidence type="ECO:0000313" key="19">
    <source>
        <dbReference type="Proteomes" id="UP000265800"/>
    </source>
</evidence>
<dbReference type="NCBIfam" id="NF002211">
    <property type="entry name" value="PRK01103.1"/>
    <property type="match status" value="1"/>
</dbReference>
<comment type="caution">
    <text evidence="18">The sequence shown here is derived from an EMBL/GenBank/DDBJ whole genome shotgun (WGS) entry which is preliminary data.</text>
</comment>
<protein>
    <recommendedName>
        <fullName evidence="15">Formamidopyrimidine-DNA glycosylase</fullName>
        <shortName evidence="15">Fapy-DNA glycosylase</shortName>
        <ecNumber evidence="15">3.2.2.23</ecNumber>
    </recommendedName>
    <alternativeName>
        <fullName evidence="15">DNA-(apurinic or apyrimidinic site) lyase MutM</fullName>
        <shortName evidence="15">AP lyase MutM</shortName>
        <ecNumber evidence="15">4.2.99.18</ecNumber>
    </alternativeName>
</protein>
<dbReference type="GO" id="GO:0003684">
    <property type="term" value="F:damaged DNA binding"/>
    <property type="evidence" value="ECO:0007669"/>
    <property type="project" value="InterPro"/>
</dbReference>
<evidence type="ECO:0000259" key="17">
    <source>
        <dbReference type="PROSITE" id="PS51068"/>
    </source>
</evidence>
<dbReference type="GO" id="GO:0140078">
    <property type="term" value="F:class I DNA-(apurinic or apyrimidinic site) endonuclease activity"/>
    <property type="evidence" value="ECO:0007669"/>
    <property type="project" value="UniProtKB-EC"/>
</dbReference>
<evidence type="ECO:0000256" key="3">
    <source>
        <dbReference type="ARBA" id="ARBA00011245"/>
    </source>
</evidence>
<evidence type="ECO:0000256" key="2">
    <source>
        <dbReference type="ARBA" id="ARBA00009409"/>
    </source>
</evidence>
<dbReference type="Pfam" id="PF01149">
    <property type="entry name" value="Fapy_DNA_glyco"/>
    <property type="match status" value="1"/>
</dbReference>
<evidence type="ECO:0000259" key="16">
    <source>
        <dbReference type="PROSITE" id="PS51066"/>
    </source>
</evidence>
<evidence type="ECO:0000256" key="15">
    <source>
        <dbReference type="HAMAP-Rule" id="MF_00103"/>
    </source>
</evidence>
<dbReference type="Pfam" id="PF06831">
    <property type="entry name" value="H2TH"/>
    <property type="match status" value="1"/>
</dbReference>
<dbReference type="GO" id="GO:0034039">
    <property type="term" value="F:8-oxo-7,8-dihydroguanine DNA N-glycosylase activity"/>
    <property type="evidence" value="ECO:0007669"/>
    <property type="project" value="TreeGrafter"/>
</dbReference>
<comment type="catalytic activity">
    <reaction evidence="14 15">
        <text>2'-deoxyribonucleotide-(2'-deoxyribose 5'-phosphate)-2'-deoxyribonucleotide-DNA = a 3'-end 2'-deoxyribonucleotide-(2,3-dehydro-2,3-deoxyribose 5'-phosphate)-DNA + a 5'-end 5'-phospho-2'-deoxyribonucleoside-DNA + H(+)</text>
        <dbReference type="Rhea" id="RHEA:66592"/>
        <dbReference type="Rhea" id="RHEA-COMP:13180"/>
        <dbReference type="Rhea" id="RHEA-COMP:16897"/>
        <dbReference type="Rhea" id="RHEA-COMP:17067"/>
        <dbReference type="ChEBI" id="CHEBI:15378"/>
        <dbReference type="ChEBI" id="CHEBI:136412"/>
        <dbReference type="ChEBI" id="CHEBI:157695"/>
        <dbReference type="ChEBI" id="CHEBI:167181"/>
        <dbReference type="EC" id="4.2.99.18"/>
    </reaction>
</comment>
<dbReference type="PROSITE" id="PS01242">
    <property type="entry name" value="ZF_FPG_1"/>
    <property type="match status" value="1"/>
</dbReference>
<dbReference type="SUPFAM" id="SSF46946">
    <property type="entry name" value="S13-like H2TH domain"/>
    <property type="match status" value="1"/>
</dbReference>
<keyword evidence="9 15" id="KW-0238">DNA-binding</keyword>
<dbReference type="SUPFAM" id="SSF57716">
    <property type="entry name" value="Glucocorticoid receptor-like (DNA-binding domain)"/>
    <property type="match status" value="1"/>
</dbReference>
<evidence type="ECO:0000256" key="12">
    <source>
        <dbReference type="ARBA" id="ARBA00023268"/>
    </source>
</evidence>
<dbReference type="NCBIfam" id="TIGR00577">
    <property type="entry name" value="fpg"/>
    <property type="match status" value="1"/>
</dbReference>
<evidence type="ECO:0000256" key="14">
    <source>
        <dbReference type="ARBA" id="ARBA00044632"/>
    </source>
</evidence>
<evidence type="ECO:0000256" key="6">
    <source>
        <dbReference type="ARBA" id="ARBA00022771"/>
    </source>
</evidence>
<dbReference type="EC" id="3.2.2.23" evidence="15"/>
<proteinExistence type="inferred from homology"/>
<dbReference type="InterPro" id="IPR010979">
    <property type="entry name" value="Ribosomal_uS13-like_H2TH"/>
</dbReference>
<evidence type="ECO:0000313" key="18">
    <source>
        <dbReference type="EMBL" id="RIH84734.1"/>
    </source>
</evidence>
<evidence type="ECO:0000256" key="4">
    <source>
        <dbReference type="ARBA" id="ARBA00022723"/>
    </source>
</evidence>
<dbReference type="PANTHER" id="PTHR22993">
    <property type="entry name" value="FORMAMIDOPYRIMIDINE-DNA GLYCOSYLASE"/>
    <property type="match status" value="1"/>
</dbReference>
<feature type="binding site" evidence="15">
    <location>
        <position position="82"/>
    </location>
    <ligand>
        <name>DNA</name>
        <dbReference type="ChEBI" id="CHEBI:16991"/>
    </ligand>
</feature>
<dbReference type="PANTHER" id="PTHR22993:SF9">
    <property type="entry name" value="FORMAMIDOPYRIMIDINE-DNA GLYCOSYLASE"/>
    <property type="match status" value="1"/>
</dbReference>
<dbReference type="CDD" id="cd08966">
    <property type="entry name" value="EcFpg-like_N"/>
    <property type="match status" value="1"/>
</dbReference>
<dbReference type="OrthoDB" id="9800855at2"/>
<dbReference type="Pfam" id="PF06827">
    <property type="entry name" value="zf-FPG_IleRS"/>
    <property type="match status" value="1"/>
</dbReference>
<keyword evidence="13 15" id="KW-0326">Glycosidase</keyword>
<comment type="subunit">
    <text evidence="3 15">Monomer.</text>
</comment>
<comment type="similarity">
    <text evidence="2 15">Belongs to the FPG family.</text>
</comment>
<dbReference type="InterPro" id="IPR035937">
    <property type="entry name" value="FPG_N"/>
</dbReference>
<dbReference type="Gene3D" id="3.20.190.10">
    <property type="entry name" value="MutM-like, N-terminal"/>
    <property type="match status" value="1"/>
</dbReference>
<comment type="caution">
    <text evidence="15">Lacks conserved residue(s) required for the propagation of feature annotation.</text>
</comment>
<feature type="binding site" evidence="15">
    <location>
        <position position="100"/>
    </location>
    <ligand>
        <name>DNA</name>
        <dbReference type="ChEBI" id="CHEBI:16991"/>
    </ligand>
</feature>
<evidence type="ECO:0000256" key="8">
    <source>
        <dbReference type="ARBA" id="ARBA00022833"/>
    </source>
</evidence>
<evidence type="ECO:0000256" key="13">
    <source>
        <dbReference type="ARBA" id="ARBA00023295"/>
    </source>
</evidence>
<evidence type="ECO:0000256" key="11">
    <source>
        <dbReference type="ARBA" id="ARBA00023239"/>
    </source>
</evidence>
<feature type="domain" description="FPG-type" evidence="16">
    <location>
        <begin position="230"/>
        <end position="266"/>
    </location>
</feature>
<name>A0A399EJ32_9DEIN</name>
<keyword evidence="12 15" id="KW-0511">Multifunctional enzyme</keyword>
<accession>A0A399EJ32</accession>
<dbReference type="RefSeq" id="WP_119360394.1">
    <property type="nucleotide sequence ID" value="NZ_QWKZ01000056.1"/>
</dbReference>
<comment type="function">
    <text evidence="15">Involved in base excision repair of DNA damaged by oxidation or by mutagenic agents. Acts as DNA glycosylase that recognizes and removes damaged bases. Has a preference for oxidized purines, such as 7,8-dihydro-8-oxoguanine (8-oxoG). Has AP (apurinic/apyrimidinic) lyase activity and introduces nicks in the DNA strand. Cleaves the DNA backbone by beta-delta elimination to generate a single-strand break at the site of the removed base with both 3'- and 5'-phosphates.</text>
</comment>
<evidence type="ECO:0000256" key="10">
    <source>
        <dbReference type="ARBA" id="ARBA00023204"/>
    </source>
</evidence>
<dbReference type="InterPro" id="IPR012319">
    <property type="entry name" value="FPG_cat"/>
</dbReference>
<evidence type="ECO:0000256" key="1">
    <source>
        <dbReference type="ARBA" id="ARBA00001668"/>
    </source>
</evidence>
<comment type="catalytic activity">
    <reaction evidence="1 15">
        <text>Hydrolysis of DNA containing ring-opened 7-methylguanine residues, releasing 2,6-diamino-4-hydroxy-5-(N-methyl)formamidopyrimidine.</text>
        <dbReference type="EC" id="3.2.2.23"/>
    </reaction>
</comment>
<keyword evidence="5 15" id="KW-0227">DNA damage</keyword>
<dbReference type="FunFam" id="1.10.8.50:FF:000003">
    <property type="entry name" value="Formamidopyrimidine-DNA glycosylase"/>
    <property type="match status" value="1"/>
</dbReference>
<dbReference type="EMBL" id="QWKZ01000056">
    <property type="protein sequence ID" value="RIH84734.1"/>
    <property type="molecule type" value="Genomic_DNA"/>
</dbReference>
<dbReference type="InterPro" id="IPR000214">
    <property type="entry name" value="Znf_DNA_glyclase/AP_lyase"/>
</dbReference>
<dbReference type="Gene3D" id="1.10.8.50">
    <property type="match status" value="1"/>
</dbReference>
<evidence type="ECO:0000256" key="9">
    <source>
        <dbReference type="ARBA" id="ARBA00023125"/>
    </source>
</evidence>
<dbReference type="InterPro" id="IPR015887">
    <property type="entry name" value="DNA_glyclase_Znf_dom_DNA_BS"/>
</dbReference>
<feature type="active site" description="Proton donor" evidence="15">
    <location>
        <position position="3"/>
    </location>
</feature>
<feature type="domain" description="Formamidopyrimidine-DNA glycosylase catalytic" evidence="17">
    <location>
        <begin position="2"/>
        <end position="103"/>
    </location>
</feature>
<dbReference type="EC" id="4.2.99.18" evidence="15"/>
<sequence>MPELPEVETTRRILEPLLLGQRVLRILHQDPTRYRRTGWAEGRRVENLRRRGKFLILGLEGGMEAVVHLGMSGGFRFTPDPHTRLVLSLPGQNLYYTDPRRFGRWWVVRAGEYQEIGLLGRMGPEPLSPGFTLGGFQASLGQTRRRIKEVLLGQEAVAGLGNIYADEALWQSRIHPQRPAHTLDPAEVRRLYRAIRLVLKQAVAAGGSTLMDQSYRQPDGRPGYFQLQHKAYNRTGQPCLRRGCGGQIVRITVGGRGTHLCPRCQPPQP</sequence>
<dbReference type="PROSITE" id="PS51068">
    <property type="entry name" value="FPG_CAT"/>
    <property type="match status" value="1"/>
</dbReference>
<feature type="active site" description="Proton donor; for delta-elimination activity" evidence="15">
    <location>
        <position position="256"/>
    </location>
</feature>